<keyword evidence="2" id="KW-0677">Repeat</keyword>
<dbReference type="SUPFAM" id="SSF47473">
    <property type="entry name" value="EF-hand"/>
    <property type="match status" value="1"/>
</dbReference>
<evidence type="ECO:0000313" key="7">
    <source>
        <dbReference type="EMBL" id="MBW20050.1"/>
    </source>
</evidence>
<dbReference type="InterPro" id="IPR002048">
    <property type="entry name" value="EF_hand_dom"/>
</dbReference>
<evidence type="ECO:0000256" key="5">
    <source>
        <dbReference type="ARBA" id="ARBA00023179"/>
    </source>
</evidence>
<dbReference type="FunFam" id="1.10.238.10:FF:000001">
    <property type="entry name" value="Calmodulin 1"/>
    <property type="match status" value="1"/>
</dbReference>
<dbReference type="AlphaFoldDB" id="A0A2I9LNT2"/>
<evidence type="ECO:0000259" key="6">
    <source>
        <dbReference type="PROSITE" id="PS50222"/>
    </source>
</evidence>
<proteinExistence type="predicted"/>
<dbReference type="PANTHER" id="PTHR23048">
    <property type="entry name" value="MYOSIN LIGHT CHAIN 1, 3"/>
    <property type="match status" value="1"/>
</dbReference>
<reference evidence="7" key="1">
    <citation type="journal article" date="2017" name="Toxicon">
        <title>Venom-gland transcriptomics and venom proteomics of the Hentz striped scorpion (Centruroides hentzi; Buthidae) reveal high toxin diversity in a harmless member of a lethal family.</title>
        <authorList>
            <person name="Ward M.J."/>
            <person name="Ellsworth S.A."/>
            <person name="Rokyta D.R."/>
        </authorList>
    </citation>
    <scope>NUCLEOTIDE SEQUENCE</scope>
    <source>
        <tissue evidence="7">Venom gland</tissue>
    </source>
</reference>
<organism evidence="7">
    <name type="scientific">Centruroides hentzi</name>
    <dbReference type="NCBI Taxonomy" id="88313"/>
    <lineage>
        <taxon>Eukaryota</taxon>
        <taxon>Metazoa</taxon>
        <taxon>Ecdysozoa</taxon>
        <taxon>Arthropoda</taxon>
        <taxon>Chelicerata</taxon>
        <taxon>Arachnida</taxon>
        <taxon>Scorpiones</taxon>
        <taxon>Buthida</taxon>
        <taxon>Buthoidea</taxon>
        <taxon>Buthidae</taxon>
        <taxon>Centruroides</taxon>
    </lineage>
</organism>
<keyword evidence="3" id="KW-0518">Myosin</keyword>
<sequence length="160" mass="18026">MADLTPVQVEEARDHFEIYDFNGEGKIDAVNLGDCIRSLNLRPTEQLIESLGGTKKPGEKKMTFEEFLPAYSQAKKDKDFGTLADFMEGFKVYDKLENGTMLMAELAHVLVSLGERMTDDTIEDVLKSHAGEEDEDGYMHYEPFLKGIINGPYPAPKEEK</sequence>
<evidence type="ECO:0000256" key="3">
    <source>
        <dbReference type="ARBA" id="ARBA00023123"/>
    </source>
</evidence>
<evidence type="ECO:0000256" key="4">
    <source>
        <dbReference type="ARBA" id="ARBA00023175"/>
    </source>
</evidence>
<accession>A0A2I9LNT2</accession>
<dbReference type="GO" id="GO:0005509">
    <property type="term" value="F:calcium ion binding"/>
    <property type="evidence" value="ECO:0007669"/>
    <property type="project" value="InterPro"/>
</dbReference>
<protein>
    <submittedName>
        <fullName evidence="7">Calglandulin</fullName>
    </submittedName>
</protein>
<dbReference type="PROSITE" id="PS50222">
    <property type="entry name" value="EF_HAND_2"/>
    <property type="match status" value="1"/>
</dbReference>
<evidence type="ECO:0000256" key="1">
    <source>
        <dbReference type="ARBA" id="ARBA00011445"/>
    </source>
</evidence>
<dbReference type="PANTHER" id="PTHR23048:SF33">
    <property type="entry name" value="MYOSIN LIGHT CHAIN ALKALI"/>
    <property type="match status" value="1"/>
</dbReference>
<dbReference type="Gene3D" id="1.10.238.10">
    <property type="entry name" value="EF-hand"/>
    <property type="match status" value="2"/>
</dbReference>
<comment type="subunit">
    <text evidence="1">Myosin is a hexamer of 2 heavy chains and 4 light chains.</text>
</comment>
<dbReference type="EMBL" id="GFWZ01000060">
    <property type="protein sequence ID" value="MBW20050.1"/>
    <property type="molecule type" value="Transcribed_RNA"/>
</dbReference>
<evidence type="ECO:0000256" key="2">
    <source>
        <dbReference type="ARBA" id="ARBA00022737"/>
    </source>
</evidence>
<keyword evidence="4" id="KW-0505">Motor protein</keyword>
<dbReference type="InterPro" id="IPR050230">
    <property type="entry name" value="CALM/Myosin/TropC-like"/>
</dbReference>
<keyword evidence="5" id="KW-0514">Muscle protein</keyword>
<dbReference type="GO" id="GO:0005859">
    <property type="term" value="C:muscle myosin complex"/>
    <property type="evidence" value="ECO:0007669"/>
    <property type="project" value="TreeGrafter"/>
</dbReference>
<dbReference type="InterPro" id="IPR011992">
    <property type="entry name" value="EF-hand-dom_pair"/>
</dbReference>
<name>A0A2I9LNT2_9SCOR</name>
<feature type="domain" description="EF-hand" evidence="6">
    <location>
        <begin position="7"/>
        <end position="42"/>
    </location>
</feature>